<proteinExistence type="predicted"/>
<dbReference type="EMBL" id="PYGE01000008">
    <property type="protein sequence ID" value="PSL03141.1"/>
    <property type="molecule type" value="Genomic_DNA"/>
</dbReference>
<feature type="region of interest" description="Disordered" evidence="1">
    <location>
        <begin position="413"/>
        <end position="435"/>
    </location>
</feature>
<keyword evidence="3" id="KW-1185">Reference proteome</keyword>
<evidence type="ECO:0000313" key="2">
    <source>
        <dbReference type="EMBL" id="PSL03141.1"/>
    </source>
</evidence>
<dbReference type="AlphaFoldDB" id="A0A2P8E0Y5"/>
<organism evidence="2 3">
    <name type="scientific">Haloactinopolyspora alba</name>
    <dbReference type="NCBI Taxonomy" id="648780"/>
    <lineage>
        <taxon>Bacteria</taxon>
        <taxon>Bacillati</taxon>
        <taxon>Actinomycetota</taxon>
        <taxon>Actinomycetes</taxon>
        <taxon>Jiangellales</taxon>
        <taxon>Jiangellaceae</taxon>
        <taxon>Haloactinopolyspora</taxon>
    </lineage>
</organism>
<gene>
    <name evidence="2" type="ORF">CLV30_10853</name>
</gene>
<comment type="caution">
    <text evidence="2">The sequence shown here is derived from an EMBL/GenBank/DDBJ whole genome shotgun (WGS) entry which is preliminary data.</text>
</comment>
<reference evidence="2 3" key="1">
    <citation type="submission" date="2018-03" db="EMBL/GenBank/DDBJ databases">
        <title>Genomic Encyclopedia of Archaeal and Bacterial Type Strains, Phase II (KMG-II): from individual species to whole genera.</title>
        <authorList>
            <person name="Goeker M."/>
        </authorList>
    </citation>
    <scope>NUCLEOTIDE SEQUENCE [LARGE SCALE GENOMIC DNA]</scope>
    <source>
        <strain evidence="2 3">DSM 45211</strain>
    </source>
</reference>
<sequence length="435" mass="47279">MEENCRRSGLHARLDNPPAGDGILSRMTGGHEPTLDQLAGDAAVVRLYRQVFAVLARESGAMIADVDLLDVDEAILDAFADAGRDGLTVEQAVAACRPFDPQLVGRRFEVLREYGAISKVVDRPNERFHRAAFAPYVMLLFLRRMAERGGQAELHQLLTLEHVNVQATDATAAVGRTSVNRLTRIFRHLGNELAILAAGSTAEQLGEHAQLLWGNKSLITQAEEVHAVVLDRWPELDGECATLRIALAAYGDAVESAAGRLIEQAGTTRALGLLPVESWLSFARGSSTESLAAVLDGFVFDAPAPWFSPHQLTEAVEDGRHTGPVRQPPPRPESATAEPDPQPVPADDREQLHDLAERLLADARSVTVTGVLDGTDDWMAGRRMLADLTAIHHHPDLPYALAWSDGLRVDDAGSPSWVSAGTFTRVSEDEDEDER</sequence>
<accession>A0A2P8E0Y5</accession>
<feature type="compositionally biased region" description="Polar residues" evidence="1">
    <location>
        <begin position="416"/>
        <end position="425"/>
    </location>
</feature>
<feature type="region of interest" description="Disordered" evidence="1">
    <location>
        <begin position="1"/>
        <end position="28"/>
    </location>
</feature>
<protein>
    <submittedName>
        <fullName evidence="2">Uncharacterized protein</fullName>
    </submittedName>
</protein>
<dbReference type="Proteomes" id="UP000243528">
    <property type="component" value="Unassembled WGS sequence"/>
</dbReference>
<evidence type="ECO:0000313" key="3">
    <source>
        <dbReference type="Proteomes" id="UP000243528"/>
    </source>
</evidence>
<evidence type="ECO:0000256" key="1">
    <source>
        <dbReference type="SAM" id="MobiDB-lite"/>
    </source>
</evidence>
<name>A0A2P8E0Y5_9ACTN</name>
<feature type="region of interest" description="Disordered" evidence="1">
    <location>
        <begin position="319"/>
        <end position="347"/>
    </location>
</feature>